<feature type="signal peptide" evidence="2">
    <location>
        <begin position="1"/>
        <end position="24"/>
    </location>
</feature>
<evidence type="ECO:0000256" key="1">
    <source>
        <dbReference type="SAM" id="MobiDB-lite"/>
    </source>
</evidence>
<dbReference type="EMBL" id="VLKG01000009">
    <property type="protein sequence ID" value="TWH64527.1"/>
    <property type="molecule type" value="Genomic_DNA"/>
</dbReference>
<feature type="region of interest" description="Disordered" evidence="1">
    <location>
        <begin position="284"/>
        <end position="356"/>
    </location>
</feature>
<gene>
    <name evidence="3" type="ORF">LX59_02480</name>
</gene>
<keyword evidence="4" id="KW-1185">Reference proteome</keyword>
<feature type="compositionally biased region" description="Gly residues" evidence="1">
    <location>
        <begin position="318"/>
        <end position="342"/>
    </location>
</feature>
<dbReference type="SUPFAM" id="SSF53474">
    <property type="entry name" value="alpha/beta-Hydrolases"/>
    <property type="match status" value="1"/>
</dbReference>
<organism evidence="3 4">
    <name type="scientific">Azomonas agilis</name>
    <dbReference type="NCBI Taxonomy" id="116849"/>
    <lineage>
        <taxon>Bacteria</taxon>
        <taxon>Pseudomonadati</taxon>
        <taxon>Pseudomonadota</taxon>
        <taxon>Gammaproteobacteria</taxon>
        <taxon>Pseudomonadales</taxon>
        <taxon>Pseudomonadaceae</taxon>
        <taxon>Azomonas</taxon>
    </lineage>
</organism>
<protein>
    <submittedName>
        <fullName evidence="3">Acetyl esterase/lipase</fullName>
    </submittedName>
</protein>
<sequence>MLRYVPFKLSHLLGWVMVALLAGCAGRPDPESMSDQRSLYQASAYRSVQQYAVQAGQEFWSLPGGSVEVAWLVPQGRAIAPLVLYFPGLGESAQAGARWRQTWAEAGYAVLSVQVPAYGIALYASKEAQAGIFQPLARRAFGPEALAQRQTLVVQSLAHLNQRIRAGDLHFAAIDSSRIIVAGFDLGAQTAAALAMNAESASTGLPNIRPLAVVLLSPYAEVDADIQSFSRIQAPVLSVTGPRDEDPFSWVASPQDRLKVWQGVQASGSCHLWLTEASHSTLSGIREDFKPPQDSKGAPPAKSGQSGPPSPSRMEANGGRGGDSGGRPGGGGERGGRSGPPGGKEDAQGGKPGIAQEDSVNFRQGLAVQAISLAFLDARVSKVSAAELWLNQKARSWLDGQGSLAFK</sequence>
<accession>A0A562I0F9</accession>
<proteinExistence type="predicted"/>
<dbReference type="Gene3D" id="3.40.50.1820">
    <property type="entry name" value="alpha/beta hydrolase"/>
    <property type="match status" value="1"/>
</dbReference>
<name>A0A562I0F9_9GAMM</name>
<dbReference type="AlphaFoldDB" id="A0A562I0F9"/>
<feature type="chain" id="PRO_5022095539" evidence="2">
    <location>
        <begin position="25"/>
        <end position="407"/>
    </location>
</feature>
<keyword evidence="2" id="KW-0732">Signal</keyword>
<dbReference type="Proteomes" id="UP000319627">
    <property type="component" value="Unassembled WGS sequence"/>
</dbReference>
<dbReference type="InterPro" id="IPR029058">
    <property type="entry name" value="AB_hydrolase_fold"/>
</dbReference>
<dbReference type="PROSITE" id="PS51257">
    <property type="entry name" value="PROKAR_LIPOPROTEIN"/>
    <property type="match status" value="1"/>
</dbReference>
<comment type="caution">
    <text evidence="3">The sequence shown here is derived from an EMBL/GenBank/DDBJ whole genome shotgun (WGS) entry which is preliminary data.</text>
</comment>
<evidence type="ECO:0000313" key="4">
    <source>
        <dbReference type="Proteomes" id="UP000319627"/>
    </source>
</evidence>
<evidence type="ECO:0000256" key="2">
    <source>
        <dbReference type="SAM" id="SignalP"/>
    </source>
</evidence>
<evidence type="ECO:0000313" key="3">
    <source>
        <dbReference type="EMBL" id="TWH64527.1"/>
    </source>
</evidence>
<reference evidence="3 4" key="1">
    <citation type="submission" date="2019-07" db="EMBL/GenBank/DDBJ databases">
        <title>Genomic Encyclopedia of Type Strains, Phase I: the one thousand microbial genomes (KMG-I) project.</title>
        <authorList>
            <person name="Kyrpides N."/>
        </authorList>
    </citation>
    <scope>NUCLEOTIDE SEQUENCE [LARGE SCALE GENOMIC DNA]</scope>
    <source>
        <strain evidence="3 4">DSM 375</strain>
    </source>
</reference>